<evidence type="ECO:0000259" key="3">
    <source>
        <dbReference type="Pfam" id="PF01471"/>
    </source>
</evidence>
<feature type="domain" description="Peptidoglycan binding-like" evidence="3">
    <location>
        <begin position="153"/>
        <end position="199"/>
    </location>
</feature>
<protein>
    <submittedName>
        <fullName evidence="5">Transglycosylase</fullName>
    </submittedName>
</protein>
<comment type="caution">
    <text evidence="5">The sequence shown here is derived from an EMBL/GenBank/DDBJ whole genome shotgun (WGS) entry which is preliminary data.</text>
</comment>
<dbReference type="OrthoDB" id="1404170at2"/>
<keyword evidence="2" id="KW-0378">Hydrolase</keyword>
<gene>
    <name evidence="5" type="ORF">BLA60_30415</name>
</gene>
<dbReference type="AlphaFoldDB" id="A0A7Z0WHW9"/>
<reference evidence="5 6" key="1">
    <citation type="submission" date="2016-12" db="EMBL/GenBank/DDBJ databases">
        <title>The draft genome sequence of Actinophytocola xinjiangensis.</title>
        <authorList>
            <person name="Wang W."/>
            <person name="Yuan L."/>
        </authorList>
    </citation>
    <scope>NUCLEOTIDE SEQUENCE [LARGE SCALE GENOMIC DNA]</scope>
    <source>
        <strain evidence="5 6">CGMCC 4.4663</strain>
    </source>
</reference>
<organism evidence="5 6">
    <name type="scientific">Actinophytocola xinjiangensis</name>
    <dbReference type="NCBI Taxonomy" id="485602"/>
    <lineage>
        <taxon>Bacteria</taxon>
        <taxon>Bacillati</taxon>
        <taxon>Actinomycetota</taxon>
        <taxon>Actinomycetes</taxon>
        <taxon>Pseudonocardiales</taxon>
        <taxon>Pseudonocardiaceae</taxon>
    </lineage>
</organism>
<dbReference type="InterPro" id="IPR023346">
    <property type="entry name" value="Lysozyme-like_dom_sf"/>
</dbReference>
<accession>A0A7Z0WHW9</accession>
<evidence type="ECO:0000259" key="4">
    <source>
        <dbReference type="Pfam" id="PF06737"/>
    </source>
</evidence>
<proteinExistence type="inferred from homology"/>
<dbReference type="Gene3D" id="1.10.530.10">
    <property type="match status" value="1"/>
</dbReference>
<dbReference type="EMBL" id="MSIF01000019">
    <property type="protein sequence ID" value="OLF06855.1"/>
    <property type="molecule type" value="Genomic_DNA"/>
</dbReference>
<dbReference type="InterPro" id="IPR010618">
    <property type="entry name" value="RPF"/>
</dbReference>
<dbReference type="InterPro" id="IPR036365">
    <property type="entry name" value="PGBD-like_sf"/>
</dbReference>
<dbReference type="InterPro" id="IPR036366">
    <property type="entry name" value="PGBDSf"/>
</dbReference>
<evidence type="ECO:0000313" key="5">
    <source>
        <dbReference type="EMBL" id="OLF06855.1"/>
    </source>
</evidence>
<evidence type="ECO:0000313" key="6">
    <source>
        <dbReference type="Proteomes" id="UP000185696"/>
    </source>
</evidence>
<comment type="similarity">
    <text evidence="1">Belongs to the transglycosylase family. Rpf subfamily.</text>
</comment>
<feature type="domain" description="Resuscitation-promoting factor core lysozyme-like" evidence="4">
    <location>
        <begin position="33"/>
        <end position="102"/>
    </location>
</feature>
<dbReference type="InterPro" id="IPR002477">
    <property type="entry name" value="Peptidoglycan-bd-like"/>
</dbReference>
<keyword evidence="6" id="KW-1185">Reference proteome</keyword>
<evidence type="ECO:0000256" key="1">
    <source>
        <dbReference type="ARBA" id="ARBA00010830"/>
    </source>
</evidence>
<dbReference type="Pfam" id="PF06737">
    <property type="entry name" value="Transglycosylas"/>
    <property type="match status" value="1"/>
</dbReference>
<dbReference type="RefSeq" id="WP_075136457.1">
    <property type="nucleotide sequence ID" value="NZ_MSIF01000019.1"/>
</dbReference>
<dbReference type="CDD" id="cd13925">
    <property type="entry name" value="RPF"/>
    <property type="match status" value="1"/>
</dbReference>
<dbReference type="SUPFAM" id="SSF47090">
    <property type="entry name" value="PGBD-like"/>
    <property type="match status" value="1"/>
</dbReference>
<dbReference type="Gene3D" id="1.10.101.10">
    <property type="entry name" value="PGBD-like superfamily/PGBD"/>
    <property type="match status" value="1"/>
</dbReference>
<name>A0A7Z0WHW9_9PSEU</name>
<sequence length="208" mass="22411">MSGERWGARGLALLLLVGAVVVGGPAASADPSSQDWETLRQCESSGRYDVVASGGYYGAYQFDLATWRSVGGAGYPHEATPEEQDYRALYLYRMRGWQPWTCAGLHGLSEDADAGSERVPSYAESAYIGGAAPAWPGVAFEYGDCHSGLRVWQLRMNTYGFDFAGTGCYYEETRVAVLAVQRANGITESGVLGPLTWRAAWEGVSVSP</sequence>
<dbReference type="GO" id="GO:0016787">
    <property type="term" value="F:hydrolase activity"/>
    <property type="evidence" value="ECO:0007669"/>
    <property type="project" value="UniProtKB-KW"/>
</dbReference>
<evidence type="ECO:0000256" key="2">
    <source>
        <dbReference type="ARBA" id="ARBA00022801"/>
    </source>
</evidence>
<dbReference type="Proteomes" id="UP000185696">
    <property type="component" value="Unassembled WGS sequence"/>
</dbReference>
<dbReference type="SUPFAM" id="SSF53955">
    <property type="entry name" value="Lysozyme-like"/>
    <property type="match status" value="1"/>
</dbReference>
<dbReference type="Pfam" id="PF01471">
    <property type="entry name" value="PG_binding_1"/>
    <property type="match status" value="1"/>
</dbReference>